<comment type="subcellular location">
    <subcellularLocation>
        <location evidence="1 12">Cell membrane</location>
        <topology evidence="1 12">Multi-pass membrane protein</topology>
    </subcellularLocation>
</comment>
<evidence type="ECO:0000256" key="12">
    <source>
        <dbReference type="HAMAP-Rule" id="MF_01811"/>
    </source>
</evidence>
<feature type="transmembrane region" description="Helical" evidence="12">
    <location>
        <begin position="215"/>
        <end position="233"/>
    </location>
</feature>
<dbReference type="Pfam" id="PF02096">
    <property type="entry name" value="60KD_IMP"/>
    <property type="match status" value="1"/>
</dbReference>
<dbReference type="InterPro" id="IPR028055">
    <property type="entry name" value="YidC/Oxa/ALB_C"/>
</dbReference>
<feature type="transmembrane region" description="Helical" evidence="12">
    <location>
        <begin position="177"/>
        <end position="203"/>
    </location>
</feature>
<evidence type="ECO:0000256" key="3">
    <source>
        <dbReference type="ARBA" id="ARBA00022475"/>
    </source>
</evidence>
<dbReference type="InterPro" id="IPR023060">
    <property type="entry name" value="YidC/YidC1/YidC2_Firmicutes"/>
</dbReference>
<keyword evidence="15" id="KW-1185">Reference proteome</keyword>
<comment type="similarity">
    <text evidence="12">Belongs to the OXA1/ALB3/YidC family. Type 2 subfamily.</text>
</comment>
<dbReference type="PANTHER" id="PTHR12428">
    <property type="entry name" value="OXA1"/>
    <property type="match status" value="1"/>
</dbReference>
<feature type="domain" description="Membrane insertase YidC/Oxa/ALB C-terminal" evidence="13">
    <location>
        <begin position="68"/>
        <end position="256"/>
    </location>
</feature>
<keyword evidence="8 12" id="KW-0472">Membrane</keyword>
<evidence type="ECO:0000256" key="7">
    <source>
        <dbReference type="ARBA" id="ARBA00022989"/>
    </source>
</evidence>
<keyword evidence="11 12" id="KW-0449">Lipoprotein</keyword>
<dbReference type="InterPro" id="IPR001708">
    <property type="entry name" value="YidC/ALB3/OXA1/COX18"/>
</dbReference>
<evidence type="ECO:0000256" key="5">
    <source>
        <dbReference type="ARBA" id="ARBA00022729"/>
    </source>
</evidence>
<evidence type="ECO:0000313" key="15">
    <source>
        <dbReference type="Proteomes" id="UP001235343"/>
    </source>
</evidence>
<evidence type="ECO:0000256" key="4">
    <source>
        <dbReference type="ARBA" id="ARBA00022692"/>
    </source>
</evidence>
<feature type="transmembrane region" description="Helical" evidence="12">
    <location>
        <begin position="68"/>
        <end position="88"/>
    </location>
</feature>
<dbReference type="PRINTS" id="PR00701">
    <property type="entry name" value="60KDINNERMP"/>
</dbReference>
<keyword evidence="5 12" id="KW-0732">Signal</keyword>
<evidence type="ECO:0000256" key="8">
    <source>
        <dbReference type="ARBA" id="ARBA00023136"/>
    </source>
</evidence>
<comment type="function">
    <text evidence="12">Required for the insertion and/or proper folding and/or complex formation of integral membrane proteins into the membrane. Involved in integration of membrane proteins that insert both dependently and independently of the Sec translocase complex, as well as at least some lipoproteins.</text>
</comment>
<proteinExistence type="inferred from homology"/>
<dbReference type="NCBIfam" id="TIGR03592">
    <property type="entry name" value="yidC_oxa1_cterm"/>
    <property type="match status" value="1"/>
</dbReference>
<sequence>MFKQSVFTFLIKYNFICIIALLFILTGCQSAASGEPIDPETASFFDRYFVLSFTTLIKGVANFFGGNYGLSIVLVTLIIRLVLMPLMLKQSKGSYQMREKMAIMKPDLDELQSKYKSKKDSDSQKKKQQEMMQLYQKHNFNPISSMGCLPMIIQFPILIGFYYAIRTTPEIATHSFLWFNLGQADLVMPFVAAAIYFVQFKVTQLGMDEKQRKQMAFMGLISPLMIGFVSFNAPAALPLYWTVGGVFLIFQQLLSKKLYQPKSNMLVTNN</sequence>
<keyword evidence="2 12" id="KW-0813">Transport</keyword>
<keyword evidence="9" id="KW-0564">Palmitate</keyword>
<accession>A0ABT7L5I4</accession>
<dbReference type="RefSeq" id="WP_285932339.1">
    <property type="nucleotide sequence ID" value="NZ_JASTZU010000037.1"/>
</dbReference>
<keyword evidence="6 12" id="KW-0653">Protein transport</keyword>
<evidence type="ECO:0000256" key="1">
    <source>
        <dbReference type="ARBA" id="ARBA00004651"/>
    </source>
</evidence>
<dbReference type="InterPro" id="IPR047196">
    <property type="entry name" value="YidC_ALB_C"/>
</dbReference>
<keyword evidence="4 12" id="KW-0812">Transmembrane</keyword>
<protein>
    <recommendedName>
        <fullName evidence="12">Membrane protein insertase YidC</fullName>
    </recommendedName>
    <alternativeName>
        <fullName evidence="12">Foldase YidC</fullName>
    </alternativeName>
    <alternativeName>
        <fullName evidence="12">Membrane integrase YidC</fullName>
    </alternativeName>
    <alternativeName>
        <fullName evidence="12">Membrane protein YidC</fullName>
    </alternativeName>
</protein>
<comment type="caution">
    <text evidence="14">The sequence shown here is derived from an EMBL/GenBank/DDBJ whole genome shotgun (WGS) entry which is preliminary data.</text>
</comment>
<evidence type="ECO:0000256" key="10">
    <source>
        <dbReference type="ARBA" id="ARBA00023186"/>
    </source>
</evidence>
<organism evidence="14 15">
    <name type="scientific">Aquibacillus rhizosphaerae</name>
    <dbReference type="NCBI Taxonomy" id="3051431"/>
    <lineage>
        <taxon>Bacteria</taxon>
        <taxon>Bacillati</taxon>
        <taxon>Bacillota</taxon>
        <taxon>Bacilli</taxon>
        <taxon>Bacillales</taxon>
        <taxon>Bacillaceae</taxon>
        <taxon>Aquibacillus</taxon>
    </lineage>
</organism>
<evidence type="ECO:0000256" key="2">
    <source>
        <dbReference type="ARBA" id="ARBA00022448"/>
    </source>
</evidence>
<evidence type="ECO:0000256" key="6">
    <source>
        <dbReference type="ARBA" id="ARBA00022927"/>
    </source>
</evidence>
<dbReference type="Proteomes" id="UP001235343">
    <property type="component" value="Unassembled WGS sequence"/>
</dbReference>
<feature type="transmembrane region" description="Helical" evidence="12">
    <location>
        <begin position="140"/>
        <end position="165"/>
    </location>
</feature>
<name>A0ABT7L5I4_9BACI</name>
<evidence type="ECO:0000256" key="9">
    <source>
        <dbReference type="ARBA" id="ARBA00023139"/>
    </source>
</evidence>
<keyword evidence="10 12" id="KW-0143">Chaperone</keyword>
<keyword evidence="3 12" id="KW-1003">Cell membrane</keyword>
<dbReference type="EMBL" id="JASTZU010000037">
    <property type="protein sequence ID" value="MDL4841128.1"/>
    <property type="molecule type" value="Genomic_DNA"/>
</dbReference>
<dbReference type="PANTHER" id="PTHR12428:SF65">
    <property type="entry name" value="CYTOCHROME C OXIDASE ASSEMBLY PROTEIN COX18, MITOCHONDRIAL"/>
    <property type="match status" value="1"/>
</dbReference>
<evidence type="ECO:0000259" key="13">
    <source>
        <dbReference type="Pfam" id="PF02096"/>
    </source>
</evidence>
<dbReference type="HAMAP" id="MF_01811">
    <property type="entry name" value="YidC_type2"/>
    <property type="match status" value="1"/>
</dbReference>
<gene>
    <name evidence="12 14" type="primary">yidC</name>
    <name evidence="14" type="ORF">QQS35_11760</name>
</gene>
<evidence type="ECO:0000313" key="14">
    <source>
        <dbReference type="EMBL" id="MDL4841128.1"/>
    </source>
</evidence>
<reference evidence="14 15" key="1">
    <citation type="submission" date="2023-06" db="EMBL/GenBank/DDBJ databases">
        <title>Aquibacillus rhizosphaerae LR5S19.</title>
        <authorList>
            <person name="Sun J.-Q."/>
        </authorList>
    </citation>
    <scope>NUCLEOTIDE SEQUENCE [LARGE SCALE GENOMIC DNA]</scope>
    <source>
        <strain evidence="14 15">LR5S19</strain>
    </source>
</reference>
<keyword evidence="7 12" id="KW-1133">Transmembrane helix</keyword>
<evidence type="ECO:0000256" key="11">
    <source>
        <dbReference type="ARBA" id="ARBA00023288"/>
    </source>
</evidence>
<dbReference type="CDD" id="cd20070">
    <property type="entry name" value="5TM_YidC_Alb3"/>
    <property type="match status" value="1"/>
</dbReference>
<dbReference type="PROSITE" id="PS51257">
    <property type="entry name" value="PROKAR_LIPOPROTEIN"/>
    <property type="match status" value="1"/>
</dbReference>